<organism evidence="2 3">
    <name type="scientific">Parachaetomium inaequale</name>
    <dbReference type="NCBI Taxonomy" id="2588326"/>
    <lineage>
        <taxon>Eukaryota</taxon>
        <taxon>Fungi</taxon>
        <taxon>Dikarya</taxon>
        <taxon>Ascomycota</taxon>
        <taxon>Pezizomycotina</taxon>
        <taxon>Sordariomycetes</taxon>
        <taxon>Sordariomycetidae</taxon>
        <taxon>Sordariales</taxon>
        <taxon>Chaetomiaceae</taxon>
        <taxon>Parachaetomium</taxon>
    </lineage>
</organism>
<dbReference type="InterPro" id="IPR018803">
    <property type="entry name" value="Ish1/Msc1-like"/>
</dbReference>
<keyword evidence="1" id="KW-0732">Signal</keyword>
<dbReference type="Pfam" id="PF10281">
    <property type="entry name" value="Ish1"/>
    <property type="match status" value="6"/>
</dbReference>
<dbReference type="PANTHER" id="PTHR47372">
    <property type="entry name" value="DAUER UP-REGULATED-RELATED"/>
    <property type="match status" value="1"/>
</dbReference>
<gene>
    <name evidence="2" type="ORF">C8A01DRAFT_38407</name>
</gene>
<proteinExistence type="predicted"/>
<sequence>MRIAKTFLSLALVANAAVASSWFSNAAYNKWHETELERWLSDHDVPYPTPADRKDLEKLVQKNWDANVVEPYREWDTQKLTGYLKQKGVESKESAEETRESLLARVKGSWYESEDKAQNAWINVKDWILDTWTDSQLKSFCDRHGIPVPQPRKRDTLLQKVRENYETVAQKAGEAASYPGNWLYESWSESDLKEWLDTHGFPAPQPTTRDKLIASVRRNSRLAYLRMQEQTESSKKAAQDAYAVLTDKLIDSWGESQLKEFCDKNGITVPQGTKLNQLRALVRKHRAEIMGDTVSGTAASAFGAATSNVGSAAAKATDTASQAARDAFDKAINTWSDTRLKGYLDARGVPVPQGSKTNELRALVRKHSHKAASGWTAWTWDDLSLDNIRSYIASSGNAAAKKVSAKTGATRDELAEAAQSAYASASSAGGGSFASATSYLSKATDSAKASAFETWSESELKAYLDSYGVPAPQGSTLNELRALARRQHTYFKYGTTTPAETLYAKVRENVLGGWDWVASQLRIGSDAARKKAEEVQAQAARKVKGEKKVHKEL</sequence>
<name>A0AAN6PB71_9PEZI</name>
<feature type="signal peptide" evidence="1">
    <location>
        <begin position="1"/>
        <end position="19"/>
    </location>
</feature>
<dbReference type="PANTHER" id="PTHR47372:SF11">
    <property type="entry name" value="RE19971P"/>
    <property type="match status" value="1"/>
</dbReference>
<reference evidence="3" key="1">
    <citation type="journal article" date="2023" name="Mol. Phylogenet. Evol.">
        <title>Genome-scale phylogeny and comparative genomics of the fungal order Sordariales.</title>
        <authorList>
            <person name="Hensen N."/>
            <person name="Bonometti L."/>
            <person name="Westerberg I."/>
            <person name="Brannstrom I.O."/>
            <person name="Guillou S."/>
            <person name="Cros-Aarteil S."/>
            <person name="Calhoun S."/>
            <person name="Haridas S."/>
            <person name="Kuo A."/>
            <person name="Mondo S."/>
            <person name="Pangilinan J."/>
            <person name="Riley R."/>
            <person name="LaButti K."/>
            <person name="Andreopoulos B."/>
            <person name="Lipzen A."/>
            <person name="Chen C."/>
            <person name="Yan M."/>
            <person name="Daum C."/>
            <person name="Ng V."/>
            <person name="Clum A."/>
            <person name="Steindorff A."/>
            <person name="Ohm R.A."/>
            <person name="Martin F."/>
            <person name="Silar P."/>
            <person name="Natvig D.O."/>
            <person name="Lalanne C."/>
            <person name="Gautier V."/>
            <person name="Ament-Velasquez S.L."/>
            <person name="Kruys A."/>
            <person name="Hutchinson M.I."/>
            <person name="Powell A.J."/>
            <person name="Barry K."/>
            <person name="Miller A.N."/>
            <person name="Grigoriev I.V."/>
            <person name="Debuchy R."/>
            <person name="Gladieux P."/>
            <person name="Hiltunen Thoren M."/>
            <person name="Johannesson H."/>
        </authorList>
    </citation>
    <scope>NUCLEOTIDE SEQUENCE [LARGE SCALE GENOMIC DNA]</scope>
    <source>
        <strain evidence="3">CBS 284.82</strain>
    </source>
</reference>
<evidence type="ECO:0000313" key="3">
    <source>
        <dbReference type="Proteomes" id="UP001303115"/>
    </source>
</evidence>
<protein>
    <submittedName>
        <fullName evidence="2">Uncharacterized protein</fullName>
    </submittedName>
</protein>
<accession>A0AAN6PB71</accession>
<comment type="caution">
    <text evidence="2">The sequence shown here is derived from an EMBL/GenBank/DDBJ whole genome shotgun (WGS) entry which is preliminary data.</text>
</comment>
<evidence type="ECO:0000313" key="2">
    <source>
        <dbReference type="EMBL" id="KAK4035133.1"/>
    </source>
</evidence>
<keyword evidence="3" id="KW-1185">Reference proteome</keyword>
<evidence type="ECO:0000256" key="1">
    <source>
        <dbReference type="SAM" id="SignalP"/>
    </source>
</evidence>
<dbReference type="Proteomes" id="UP001303115">
    <property type="component" value="Unassembled WGS sequence"/>
</dbReference>
<feature type="chain" id="PRO_5042968063" evidence="1">
    <location>
        <begin position="20"/>
        <end position="553"/>
    </location>
</feature>
<dbReference type="EMBL" id="MU854454">
    <property type="protein sequence ID" value="KAK4035133.1"/>
    <property type="molecule type" value="Genomic_DNA"/>
</dbReference>
<dbReference type="AlphaFoldDB" id="A0AAN6PB71"/>